<comment type="caution">
    <text evidence="1">The sequence shown here is derived from an EMBL/GenBank/DDBJ whole genome shotgun (WGS) entry which is preliminary data.</text>
</comment>
<evidence type="ECO:0000313" key="1">
    <source>
        <dbReference type="EMBL" id="KAI3689787.1"/>
    </source>
</evidence>
<sequence>MAFMLLIFLRLFFLLVTQGSQSTSDNISLGFSLTPHEKSPWLSPSGLFAFGFYQQDGGFMVGIWLATKPEITVVWTANRDDPLVSSNSIIELSRDGWLLLHTNGEDKNITSQSSPATSASMLDTGNFQLYYHSQVIWESFDHPCDTLLGGQVLASCGQLVSNVSASQHLSGNFVLVMQNDGNLVAYPLNSSWDSDDAYWSTGTYDLVNYASNSLQLSYNGSLYVVSWDDVTQKVLNPPTSSRLRKNETVIYRATLNWDGNFVLYSHKFIFPSSNSTSTMTEWEALQDPCEAKGICGSNSYCVSTAGKFDCHCFPGFLLFNDTRNGKLHGCYRNFNDEEACSRKGLKLSYNISALEGIKLREHYFYSILVNLSKDACRQSCLDDCNCWASLHETRSCKMLKVPIIYAVLNKSLLTTVFIKNSFPYNPVEDPLPASTKVDAVTDTQKLVYILAITLGCLAFMCTVMAFSAFFYYRVHAHRYQSTSEHIEFEVFRDQFTLRAFSFDELKKATDGFKEVIGRNSYGEVYKGFISEGNQAVAVKRLERMFDGEGWFRAEITAIAQTHHRNLVGLLGFCIQGATKLLVYEFMSNGSLADLLFDAQKPPGWKERVRVPLDVARGILYLHEECEARIIHCNITPHNILFDEFWTAKISDFGLSKLLRSNQSGTILTGDRGTRGYQAPEWQKNTVISTKVDIYSFGVVLLEILCCRNDMEIDALSTWVYNCFVNKDWNSLVGDEEVDVCMLEKMVKIGLLCIQDDPDARPSIKNVIMMLEGTTADIPIPPSPTPPPLI</sequence>
<accession>A0ACB8YWX4</accession>
<dbReference type="Proteomes" id="UP001055811">
    <property type="component" value="Linkage Group LG09"/>
</dbReference>
<protein>
    <submittedName>
        <fullName evidence="1">Uncharacterized protein</fullName>
    </submittedName>
</protein>
<reference evidence="1 2" key="2">
    <citation type="journal article" date="2022" name="Mol. Ecol. Resour.">
        <title>The genomes of chicory, endive, great burdock and yacon provide insights into Asteraceae paleo-polyploidization history and plant inulin production.</title>
        <authorList>
            <person name="Fan W."/>
            <person name="Wang S."/>
            <person name="Wang H."/>
            <person name="Wang A."/>
            <person name="Jiang F."/>
            <person name="Liu H."/>
            <person name="Zhao H."/>
            <person name="Xu D."/>
            <person name="Zhang Y."/>
        </authorList>
    </citation>
    <scope>NUCLEOTIDE SEQUENCE [LARGE SCALE GENOMIC DNA]</scope>
    <source>
        <strain evidence="2">cv. Punajuju</strain>
        <tissue evidence="1">Leaves</tissue>
    </source>
</reference>
<organism evidence="1 2">
    <name type="scientific">Cichorium intybus</name>
    <name type="common">Chicory</name>
    <dbReference type="NCBI Taxonomy" id="13427"/>
    <lineage>
        <taxon>Eukaryota</taxon>
        <taxon>Viridiplantae</taxon>
        <taxon>Streptophyta</taxon>
        <taxon>Embryophyta</taxon>
        <taxon>Tracheophyta</taxon>
        <taxon>Spermatophyta</taxon>
        <taxon>Magnoliopsida</taxon>
        <taxon>eudicotyledons</taxon>
        <taxon>Gunneridae</taxon>
        <taxon>Pentapetalae</taxon>
        <taxon>asterids</taxon>
        <taxon>campanulids</taxon>
        <taxon>Asterales</taxon>
        <taxon>Asteraceae</taxon>
        <taxon>Cichorioideae</taxon>
        <taxon>Cichorieae</taxon>
        <taxon>Cichoriinae</taxon>
        <taxon>Cichorium</taxon>
    </lineage>
</organism>
<keyword evidence="2" id="KW-1185">Reference proteome</keyword>
<reference evidence="2" key="1">
    <citation type="journal article" date="2022" name="Mol. Ecol. Resour.">
        <title>The genomes of chicory, endive, great burdock and yacon provide insights into Asteraceae palaeo-polyploidization history and plant inulin production.</title>
        <authorList>
            <person name="Fan W."/>
            <person name="Wang S."/>
            <person name="Wang H."/>
            <person name="Wang A."/>
            <person name="Jiang F."/>
            <person name="Liu H."/>
            <person name="Zhao H."/>
            <person name="Xu D."/>
            <person name="Zhang Y."/>
        </authorList>
    </citation>
    <scope>NUCLEOTIDE SEQUENCE [LARGE SCALE GENOMIC DNA]</scope>
    <source>
        <strain evidence="2">cv. Punajuju</strain>
    </source>
</reference>
<name>A0ACB8YWX4_CICIN</name>
<gene>
    <name evidence="1" type="ORF">L2E82_47756</name>
</gene>
<evidence type="ECO:0000313" key="2">
    <source>
        <dbReference type="Proteomes" id="UP001055811"/>
    </source>
</evidence>
<proteinExistence type="predicted"/>
<dbReference type="EMBL" id="CM042017">
    <property type="protein sequence ID" value="KAI3689787.1"/>
    <property type="molecule type" value="Genomic_DNA"/>
</dbReference>